<dbReference type="Proteomes" id="UP000029858">
    <property type="component" value="Unassembled WGS sequence"/>
</dbReference>
<dbReference type="AlphaFoldDB" id="A0A099G2K4"/>
<reference evidence="3 4" key="2">
    <citation type="submission" date="2014-10" db="EMBL/GenBank/DDBJ databases">
        <title>Paracoccus sanguinis sp. nov., isolated from clinical specimens of New York State patients.</title>
        <authorList>
            <person name="Mingle L.A."/>
            <person name="Cole J.A."/>
            <person name="Lapierre P."/>
            <person name="Musser K.A."/>
        </authorList>
    </citation>
    <scope>NUCLEOTIDE SEQUENCE [LARGE SCALE GENOMIC DNA]</scope>
    <source>
        <strain evidence="3 4">5503</strain>
    </source>
</reference>
<evidence type="ECO:0000313" key="4">
    <source>
        <dbReference type="Proteomes" id="UP000029858"/>
    </source>
</evidence>
<dbReference type="Pfam" id="PF01548">
    <property type="entry name" value="DEDD_Tnp_IS110"/>
    <property type="match status" value="1"/>
</dbReference>
<evidence type="ECO:0000259" key="1">
    <source>
        <dbReference type="Pfam" id="PF01548"/>
    </source>
</evidence>
<dbReference type="PANTHER" id="PTHR33055:SF3">
    <property type="entry name" value="PUTATIVE TRANSPOSASE FOR IS117-RELATED"/>
    <property type="match status" value="1"/>
</dbReference>
<accession>A0A099G2K4</accession>
<dbReference type="GO" id="GO:0006313">
    <property type="term" value="P:DNA transposition"/>
    <property type="evidence" value="ECO:0007669"/>
    <property type="project" value="InterPro"/>
</dbReference>
<name>A0A099G2K4_9RHOB</name>
<dbReference type="GO" id="GO:0004803">
    <property type="term" value="F:transposase activity"/>
    <property type="evidence" value="ECO:0007669"/>
    <property type="project" value="InterPro"/>
</dbReference>
<feature type="domain" description="Transposase IS110-like N-terminal" evidence="1">
    <location>
        <begin position="13"/>
        <end position="147"/>
    </location>
</feature>
<protein>
    <submittedName>
        <fullName evidence="3">Transposase</fullName>
    </submittedName>
</protein>
<dbReference type="InterPro" id="IPR003346">
    <property type="entry name" value="Transposase_20"/>
</dbReference>
<proteinExistence type="predicted"/>
<gene>
    <name evidence="3" type="ORF">IX56_17860</name>
</gene>
<comment type="caution">
    <text evidence="3">The sequence shown here is derived from an EMBL/GenBank/DDBJ whole genome shotgun (WGS) entry which is preliminary data.</text>
</comment>
<dbReference type="PANTHER" id="PTHR33055">
    <property type="entry name" value="TRANSPOSASE FOR INSERTION SEQUENCE ELEMENT IS1111A"/>
    <property type="match status" value="1"/>
</dbReference>
<dbReference type="RefSeq" id="WP_036712954.1">
    <property type="nucleotide sequence ID" value="NZ_JRKQ01000214.1"/>
</dbReference>
<dbReference type="InterPro" id="IPR047650">
    <property type="entry name" value="Transpos_IS110"/>
</dbReference>
<dbReference type="InterPro" id="IPR002525">
    <property type="entry name" value="Transp_IS110-like_N"/>
</dbReference>
<reference evidence="3 4" key="1">
    <citation type="submission" date="2014-09" db="EMBL/GenBank/DDBJ databases">
        <authorList>
            <person name="McGinnis J.M."/>
            <person name="Wolfgang W.J."/>
        </authorList>
    </citation>
    <scope>NUCLEOTIDE SEQUENCE [LARGE SCALE GENOMIC DNA]</scope>
    <source>
        <strain evidence="3 4">5503</strain>
    </source>
</reference>
<dbReference type="NCBIfam" id="NF033542">
    <property type="entry name" value="transpos_IS110"/>
    <property type="match status" value="1"/>
</dbReference>
<evidence type="ECO:0000259" key="2">
    <source>
        <dbReference type="Pfam" id="PF02371"/>
    </source>
</evidence>
<evidence type="ECO:0000313" key="3">
    <source>
        <dbReference type="EMBL" id="KGJ16583.1"/>
    </source>
</evidence>
<dbReference type="Pfam" id="PF02371">
    <property type="entry name" value="Transposase_20"/>
    <property type="match status" value="1"/>
</dbReference>
<sequence length="350" mass="38192">MRIKPDPEATAFGIDIGKKVFHVVALNAAGAVIQRAKFSRDTLMAFFDAAPNALVGMEACPGSQWLARRLAAMGHDARIIPARFVKPYVKSNKTDTVDAAAIAEAVTRPTMRFVEVRTPEQVDLQALHRIRDRLVRQRTALMNQARAFCFEYGLAMRVGGGGFHADIRRHLANGENDLTPAMRMLLEELLDELAYIEGRIKAVNGKVEAYASQNDTVSRLVTIPGIGPLGATAIVAAAGDGRQFRKARDLAAWLGLVPAEHSTGGKQTLLGISKRGNRYVRRLIVHGARSCFLHLNRANHALGGWLSALEARTHRNKVVVALANKLTRIVWAILTRPGTVYLPSKGTALS</sequence>
<feature type="domain" description="Transposase IS116/IS110/IS902 C-terminal" evidence="2">
    <location>
        <begin position="218"/>
        <end position="296"/>
    </location>
</feature>
<dbReference type="EMBL" id="JRKQ01000214">
    <property type="protein sequence ID" value="KGJ16583.1"/>
    <property type="molecule type" value="Genomic_DNA"/>
</dbReference>
<dbReference type="GO" id="GO:0003677">
    <property type="term" value="F:DNA binding"/>
    <property type="evidence" value="ECO:0007669"/>
    <property type="project" value="InterPro"/>
</dbReference>
<organism evidence="3 4">
    <name type="scientific">Paracoccus sanguinis</name>
    <dbReference type="NCBI Taxonomy" id="1545044"/>
    <lineage>
        <taxon>Bacteria</taxon>
        <taxon>Pseudomonadati</taxon>
        <taxon>Pseudomonadota</taxon>
        <taxon>Alphaproteobacteria</taxon>
        <taxon>Rhodobacterales</taxon>
        <taxon>Paracoccaceae</taxon>
        <taxon>Paracoccus</taxon>
    </lineage>
</organism>